<gene>
    <name evidence="2" type="ORF">HH216_25055</name>
</gene>
<evidence type="ECO:0000313" key="2">
    <source>
        <dbReference type="EMBL" id="QJD81619.1"/>
    </source>
</evidence>
<dbReference type="Proteomes" id="UP000501128">
    <property type="component" value="Plasmid unnamed1"/>
</dbReference>
<keyword evidence="2" id="KW-0614">Plasmid</keyword>
<sequence>MNFRIKTLTLVFKRSTEVIQFDRISYFFGQMGAGKSSIAQLIDYCLGGDLDLTPAFQQEFVAAALLINVNGTETTIDRQRGSDNVVAVWGESGNENTLLLPARVAGGEVLAGTDVEVLSDFIFYIAGITPPRVRKSKSSEDSALVRLSLRDYLWYCYLDQDTIDSSFFNLEIEANNFKRLKSRDVLRSILGYHQEAVAQLESELLRVRDLKNQMRSGAVLLRETLTNNGITSQEETKEKVEQLGRNLDDVRKRISSLQFEVKRTDVPHIVDSLKDEGRQLARDIDATREGIEALNQLIDTNAAHLNEIKSLKIKYQRGLSARYVLSNVQFESCPRCAQTLPARPVGVCPVCDQNEPTAETSKIDVALIQRDADSRISELAEILQNYELQVKQLYRSYDEQLARKRLVDGKITEEMKRYDSAYLATILEFERRRFELEQMISGLNRSVLLFKKVDEQLARADQLEVKEKGIRESLKEARIAAEKDVQNIRKLERYFLDYLIQAGVPGIQNEDKVNVSTSTFLPLVAPNGGDDVAVTSFSNLSSGGKKVLFKCCFSLAIHRLAVETKASLPNFLIIDSPMKNISERENEDAFRQFHNLVYKLATTDLANTQFILIDKEYCEPDESLDLYVLTRHMTPNNDEFPPLISYYRGH</sequence>
<evidence type="ECO:0000313" key="3">
    <source>
        <dbReference type="Proteomes" id="UP000501128"/>
    </source>
</evidence>
<dbReference type="RefSeq" id="WP_169553637.1">
    <property type="nucleotide sequence ID" value="NZ_CP051678.1"/>
</dbReference>
<accession>A0A7L5DT20</accession>
<keyword evidence="3" id="KW-1185">Reference proteome</keyword>
<protein>
    <recommendedName>
        <fullName evidence="4">Rad50/SbcC-type AAA domain-containing protein</fullName>
    </recommendedName>
</protein>
<name>A0A7L5DT20_9BACT</name>
<dbReference type="Gene3D" id="3.40.50.300">
    <property type="entry name" value="P-loop containing nucleotide triphosphate hydrolases"/>
    <property type="match status" value="2"/>
</dbReference>
<evidence type="ECO:0000256" key="1">
    <source>
        <dbReference type="SAM" id="Coils"/>
    </source>
</evidence>
<evidence type="ECO:0008006" key="4">
    <source>
        <dbReference type="Google" id="ProtNLM"/>
    </source>
</evidence>
<geneLocation type="plasmid" evidence="2 3">
    <name>unnamed1</name>
</geneLocation>
<feature type="coiled-coil region" evidence="1">
    <location>
        <begin position="193"/>
        <end position="260"/>
    </location>
</feature>
<proteinExistence type="predicted"/>
<dbReference type="KEGG" id="srho:HH216_25055"/>
<keyword evidence="1" id="KW-0175">Coiled coil</keyword>
<organism evidence="2 3">
    <name type="scientific">Spirosoma rhododendri</name>
    <dbReference type="NCBI Taxonomy" id="2728024"/>
    <lineage>
        <taxon>Bacteria</taxon>
        <taxon>Pseudomonadati</taxon>
        <taxon>Bacteroidota</taxon>
        <taxon>Cytophagia</taxon>
        <taxon>Cytophagales</taxon>
        <taxon>Cytophagaceae</taxon>
        <taxon>Spirosoma</taxon>
    </lineage>
</organism>
<reference evidence="2 3" key="1">
    <citation type="submission" date="2020-04" db="EMBL/GenBank/DDBJ databases">
        <title>Genome sequencing of novel species.</title>
        <authorList>
            <person name="Heo J."/>
            <person name="Kim S.-J."/>
            <person name="Kim J.-S."/>
            <person name="Hong S.-B."/>
            <person name="Kwon S.-W."/>
        </authorList>
    </citation>
    <scope>NUCLEOTIDE SEQUENCE [LARGE SCALE GENOMIC DNA]</scope>
    <source>
        <strain evidence="2 3">CJU-R4</strain>
        <plasmid evidence="2 3">unnamed1</plasmid>
    </source>
</reference>
<dbReference type="AlphaFoldDB" id="A0A7L5DT20"/>
<dbReference type="EMBL" id="CP051678">
    <property type="protein sequence ID" value="QJD81619.1"/>
    <property type="molecule type" value="Genomic_DNA"/>
</dbReference>
<feature type="coiled-coil region" evidence="1">
    <location>
        <begin position="376"/>
        <end position="403"/>
    </location>
</feature>
<dbReference type="InterPro" id="IPR027417">
    <property type="entry name" value="P-loop_NTPase"/>
</dbReference>